<name>A0A9W9VUK2_9EURO</name>
<reference evidence="2" key="1">
    <citation type="submission" date="2022-11" db="EMBL/GenBank/DDBJ databases">
        <authorList>
            <person name="Petersen C."/>
        </authorList>
    </citation>
    <scope>NUCLEOTIDE SEQUENCE</scope>
    <source>
        <strain evidence="2">IBT 29864</strain>
    </source>
</reference>
<evidence type="ECO:0000313" key="3">
    <source>
        <dbReference type="Proteomes" id="UP001147782"/>
    </source>
</evidence>
<feature type="compositionally biased region" description="Basic residues" evidence="1">
    <location>
        <begin position="286"/>
        <end position="295"/>
    </location>
</feature>
<dbReference type="EMBL" id="JAPZBS010000001">
    <property type="protein sequence ID" value="KAJ5389636.1"/>
    <property type="molecule type" value="Genomic_DNA"/>
</dbReference>
<feature type="compositionally biased region" description="Acidic residues" evidence="1">
    <location>
        <begin position="600"/>
        <end position="613"/>
    </location>
</feature>
<feature type="compositionally biased region" description="Basic residues" evidence="1">
    <location>
        <begin position="686"/>
        <end position="696"/>
    </location>
</feature>
<proteinExistence type="predicted"/>
<feature type="compositionally biased region" description="Low complexity" evidence="1">
    <location>
        <begin position="513"/>
        <end position="524"/>
    </location>
</feature>
<accession>A0A9W9VUK2</accession>
<dbReference type="OrthoDB" id="4505596at2759"/>
<keyword evidence="3" id="KW-1185">Reference proteome</keyword>
<dbReference type="AlphaFoldDB" id="A0A9W9VUK2"/>
<dbReference type="RefSeq" id="XP_056560364.1">
    <property type="nucleotide sequence ID" value="XM_056693635.1"/>
</dbReference>
<organism evidence="2 3">
    <name type="scientific">Penicillium cataractarum</name>
    <dbReference type="NCBI Taxonomy" id="2100454"/>
    <lineage>
        <taxon>Eukaryota</taxon>
        <taxon>Fungi</taxon>
        <taxon>Dikarya</taxon>
        <taxon>Ascomycota</taxon>
        <taxon>Pezizomycotina</taxon>
        <taxon>Eurotiomycetes</taxon>
        <taxon>Eurotiomycetidae</taxon>
        <taxon>Eurotiales</taxon>
        <taxon>Aspergillaceae</taxon>
        <taxon>Penicillium</taxon>
    </lineage>
</organism>
<evidence type="ECO:0000313" key="2">
    <source>
        <dbReference type="EMBL" id="KAJ5389636.1"/>
    </source>
</evidence>
<feature type="compositionally biased region" description="Low complexity" evidence="1">
    <location>
        <begin position="252"/>
        <end position="264"/>
    </location>
</feature>
<gene>
    <name evidence="2" type="ORF">N7496_000704</name>
</gene>
<dbReference type="GeneID" id="81432812"/>
<feature type="compositionally biased region" description="Polar residues" evidence="1">
    <location>
        <begin position="161"/>
        <end position="175"/>
    </location>
</feature>
<feature type="region of interest" description="Disordered" evidence="1">
    <location>
        <begin position="343"/>
        <end position="382"/>
    </location>
</feature>
<evidence type="ECO:0000256" key="1">
    <source>
        <dbReference type="SAM" id="MobiDB-lite"/>
    </source>
</evidence>
<feature type="compositionally biased region" description="Low complexity" evidence="1">
    <location>
        <begin position="70"/>
        <end position="81"/>
    </location>
</feature>
<protein>
    <submittedName>
        <fullName evidence="2">Uncharacterized protein</fullName>
    </submittedName>
</protein>
<feature type="compositionally biased region" description="Polar residues" evidence="1">
    <location>
        <begin position="87"/>
        <end position="102"/>
    </location>
</feature>
<reference evidence="2" key="2">
    <citation type="journal article" date="2023" name="IMA Fungus">
        <title>Comparative genomic study of the Penicillium genus elucidates a diverse pangenome and 15 lateral gene transfer events.</title>
        <authorList>
            <person name="Petersen C."/>
            <person name="Sorensen T."/>
            <person name="Nielsen M.R."/>
            <person name="Sondergaard T.E."/>
            <person name="Sorensen J.L."/>
            <person name="Fitzpatrick D.A."/>
            <person name="Frisvad J.C."/>
            <person name="Nielsen K.L."/>
        </authorList>
    </citation>
    <scope>NUCLEOTIDE SEQUENCE</scope>
    <source>
        <strain evidence="2">IBT 29864</strain>
    </source>
</reference>
<feature type="compositionally biased region" description="Polar residues" evidence="1">
    <location>
        <begin position="542"/>
        <end position="551"/>
    </location>
</feature>
<feature type="compositionally biased region" description="Low complexity" evidence="1">
    <location>
        <begin position="212"/>
        <end position="237"/>
    </location>
</feature>
<feature type="compositionally biased region" description="Low complexity" evidence="1">
    <location>
        <begin position="40"/>
        <end position="56"/>
    </location>
</feature>
<feature type="region of interest" description="Disordered" evidence="1">
    <location>
        <begin position="427"/>
        <end position="726"/>
    </location>
</feature>
<feature type="region of interest" description="Disordered" evidence="1">
    <location>
        <begin position="1"/>
        <end position="299"/>
    </location>
</feature>
<comment type="caution">
    <text evidence="2">The sequence shown here is derived from an EMBL/GenBank/DDBJ whole genome shotgun (WGS) entry which is preliminary data.</text>
</comment>
<dbReference type="Proteomes" id="UP001147782">
    <property type="component" value="Unassembled WGS sequence"/>
</dbReference>
<sequence>MPPKKGSRKSMPARVNNEASLLVPSRRSPRVPAPEKRLNTSPQSSKTLPLPSSTTPDNSFNIRFYTPKTPSNNSPSRNASPDVPLTRRSTFQARPSRLSSVYTPAVESPTSAHSSRRTRRTAALETPQTSFSDHDMSDALGSTGWTYGQYSGLGMDGTMDSRPSPSVSSMGTRASTRLRKPTAKALEVMQSQKKPRRLQKDAPTVPDSSVGASTSGPDPAPTTSPASPSAPAPTTAPKRFPKITFKNVFKPTSEPASASSSTPESRPKTGPKLIFKSAAKPSPRANTRKGRKGKNALKSSLHRIQLTVGRAGQKLYELATMALGTDFLAPSDPEQFIQDLRAAQSAVDVEEDAADSDAHHDDDDADVPAVADDAESIPPDNPERKIMLTFKFSAVPHVDQDNWTHTGRVNSHGEEVMLTPPGYSLDRAPHNYGDEALPYPPVRTRPDDQAMANDGLGFPPLLGDRNVPFGEQSDFQAEDVTEEQAQVQARKKKAAAPAEPSQKGGRKRRLPGAEIAEISASSSAPSTPEKGARAQKRRRGETVSQPASSKQAPRKTLAPRSAKAEPKTKAPSPSPVEEEAPSQTVQRLRITVKPPTAAEMQEEDSASGEEEDSTLARPAAGHSRQQAADLATEVETTQRPAISKGKKRAAALISNDEVAERSTSPAKRARAADSQVGTADAAAPRGRGHAVKRGRGSGRGGGRGRGASSSRGKPPTRGGKRGRGRG</sequence>
<feature type="compositionally biased region" description="Low complexity" evidence="1">
    <location>
        <begin position="706"/>
        <end position="717"/>
    </location>
</feature>